<keyword evidence="8" id="KW-1185">Reference proteome</keyword>
<comment type="subcellular location">
    <subcellularLocation>
        <location evidence="1">Membrane</location>
        <topology evidence="1">Multi-pass membrane protein</topology>
    </subcellularLocation>
</comment>
<keyword evidence="3" id="KW-0677">Repeat</keyword>
<dbReference type="PROSITE" id="PS50093">
    <property type="entry name" value="PKD"/>
    <property type="match status" value="5"/>
</dbReference>
<dbReference type="EMBL" id="JAUOEL010000006">
    <property type="protein sequence ID" value="MDO5975918.1"/>
    <property type="molecule type" value="Genomic_DNA"/>
</dbReference>
<dbReference type="NCBIfam" id="TIGR04131">
    <property type="entry name" value="Bac_Flav_CTERM"/>
    <property type="match status" value="1"/>
</dbReference>
<dbReference type="CDD" id="cd00146">
    <property type="entry name" value="PKD"/>
    <property type="match status" value="3"/>
</dbReference>
<dbReference type="InterPro" id="IPR035986">
    <property type="entry name" value="PKD_dom_sf"/>
</dbReference>
<comment type="caution">
    <text evidence="7">The sequence shown here is derived from an EMBL/GenBank/DDBJ whole genome shotgun (WGS) entry which is preliminary data.</text>
</comment>
<proteinExistence type="predicted"/>
<dbReference type="Gene3D" id="2.60.40.10">
    <property type="entry name" value="Immunoglobulins"/>
    <property type="match status" value="7"/>
</dbReference>
<evidence type="ECO:0000313" key="8">
    <source>
        <dbReference type="Proteomes" id="UP001176806"/>
    </source>
</evidence>
<dbReference type="Pfam" id="PF13573">
    <property type="entry name" value="SprB"/>
    <property type="match status" value="4"/>
</dbReference>
<dbReference type="SUPFAM" id="SSF49299">
    <property type="entry name" value="PKD domain"/>
    <property type="match status" value="6"/>
</dbReference>
<dbReference type="RefSeq" id="WP_303303154.1">
    <property type="nucleotide sequence ID" value="NZ_BAABDA010000046.1"/>
</dbReference>
<gene>
    <name evidence="7" type="ORF">Q4Q40_17105</name>
</gene>
<feature type="domain" description="PKD" evidence="6">
    <location>
        <begin position="52"/>
        <end position="115"/>
    </location>
</feature>
<organism evidence="7 8">
    <name type="scientific">Flavivirga jejuensis</name>
    <dbReference type="NCBI Taxonomy" id="870487"/>
    <lineage>
        <taxon>Bacteria</taxon>
        <taxon>Pseudomonadati</taxon>
        <taxon>Bacteroidota</taxon>
        <taxon>Flavobacteriia</taxon>
        <taxon>Flavobacteriales</taxon>
        <taxon>Flavobacteriaceae</taxon>
        <taxon>Flavivirga</taxon>
    </lineage>
</organism>
<evidence type="ECO:0000313" key="7">
    <source>
        <dbReference type="EMBL" id="MDO5975918.1"/>
    </source>
</evidence>
<feature type="domain" description="PKD" evidence="6">
    <location>
        <begin position="1797"/>
        <end position="1846"/>
    </location>
</feature>
<dbReference type="Gene3D" id="2.60.40.2700">
    <property type="match status" value="3"/>
</dbReference>
<keyword evidence="5" id="KW-0472">Membrane</keyword>
<dbReference type="Pfam" id="PF19406">
    <property type="entry name" value="PKD_5"/>
    <property type="match status" value="2"/>
</dbReference>
<dbReference type="PANTHER" id="PTHR46730:SF1">
    <property type="entry name" value="PLAT DOMAIN-CONTAINING PROTEIN"/>
    <property type="match status" value="1"/>
</dbReference>
<protein>
    <submittedName>
        <fullName evidence="7">PKD domain-containing protein</fullName>
    </submittedName>
</protein>
<keyword evidence="2" id="KW-0812">Transmembrane</keyword>
<dbReference type="InterPro" id="IPR022409">
    <property type="entry name" value="PKD/Chitinase_dom"/>
</dbReference>
<dbReference type="InterPro" id="IPR045828">
    <property type="entry name" value="PKD_Bacteroidetes"/>
</dbReference>
<dbReference type="SMART" id="SM00089">
    <property type="entry name" value="PKD"/>
    <property type="match status" value="5"/>
</dbReference>
<dbReference type="InterPro" id="IPR026341">
    <property type="entry name" value="T9SS_type_B"/>
</dbReference>
<sequence length="1951" mass="207701">MKKSYFLTLSFFCIIISIFSLNKFEIKKGLKNNINIKNSTFFSSNIPNLIAPPTVDFNFSNNLCSGQSISFTSIVTGDGGFDYTWNFGDGETSTQQNPNHTFEATGCNTRNFSVSLTVTDVNGLSTTDTQTITVLEKPSISFFDTNPGVAGAFNNCGNTNSSSDYLVEVGNNSTSNSCINSYDIDWGDSNTQTNVTFPLSHNYSGFGTYEMKITANGSNGCSNTVTNYVKNATNPSGGISGPGNTQNLCAPTASLQFEITNWGLNTTDTTYEIDFGDGATISYTQSDLVTSSFYNASNPSASLPFPIAPHSYTTSNCPNEYTARLWIRNACAPTPNPATLPNILVLISPDTSFTAPDSECVNTSAEFINTTTPGFGFNCSSDVTFTWDFGDGSTPTVVNGYQNVNHTFLNSGTYTVTLTADNGICEKASYVQNICIEPPLTPIFTTNTNDGCSPLNINITNSTDETDSCQPPIYLWEVTYTTSYCGSTPAIWNFTNGTDENSPTPSFNFQTPGTYTLKLTASNSCGGFSTFQDIIVKQPPTVNIVAIPDFCGSASINPVANVVSCAPASETLTYSWSFPGGTPASSTALNPGTINYTTPGSHQVSFSVSNSCTTTTTDTENFVINLIPTITNTNLTQSICSGTDTAEVILASNITNTTYTWTASAPSGVTGFIASGSTNTIPIQTISNSNSTSEDVTFTITPSVGSCAGTPVNLIITVDPAPLFTTQPQAETICLNGSINPLSVIVNGPGTPTYQWYSNTVNNTTTGTIITNETTATYTPPNTPVGINFYYCVVSFTSGTGGCNKITSNTARVEVVNGIQIDTQPIASQNICNGGAIDTALSVTHSGGTGTITYQWYTNTINSNTGGTSITGATNSSYIPPTFTVSGNYYYYVTINLSGSGCSPVTSNVSEVIVVNDPTITSQPIVSQTLCQGTTPQNLEVVATGGLGTIYNYQWYSNTTNSNSGGTPITGATNSSFTPPTTTVGTLYYYSVITQPDPGCSVISDTSVLTINQAPTFTSQPITETICFGETFNTLSVGYANGVGTPTYQWYSNSVNTTTTGTALTGETNPTYIPPSSSIGTIYYYAIITFSSGGCTEITSQISEQTVNQTPAITAKTDTICSGITFNITPDASSGDTVPTGTLYTWTNPVISPAGAITGASNETTPQSNISQTLINNTTNIATVTYTVTPVSGICTGANFTIVITVNPSISIADTIIDSPCYLANSGSIDISISGGVPFTVGSPYQISWTGPNGYTNSNEDIFNLEPGDYTVVINDNGGCPFTDTLTILEPDELIFSTIDFDPETISCFAANDGTIGIEISGGTTPYQYNWTRNGNPFDTTEDLSNLGPGDYQISVTDANNCPSIVNNFQIIEPPELQVSLMNQVDIICFGDATGEISISTVGGRQIEVSTGVFDYTYAWTGPNGYTSTIQNPTGLIAGTYNLTVTDKSNCTDTLEVILNQTDEIIIDYTDTEIECYGDNNASITIDNISGGNSPYTIQWSNLGSGSVQNNLSAGTYIITITDDTNCEKQATIVIDEAPEFSITPDVKQVSCFGENDASISLNLVGGIDPITLAWSDDPAAGVERNNLSPGTYSVTITDGTPCTITETFTIIQPDPLNLSANTTDALDCDDANSGAINLIVTGGTLPLNYSWSNGATTEDLNNIPPGDYLVVITDANNCEISETWTINRFDPLTIDVDTITDFDCITRNVEQTFVARVTGGIPPYQISWSSGTISGVNNEIMNTDQDGLITIDVIDSFGCTTSFSHQVDIPILGDADFELNSIGFTSYGIYSKKDPIQFTNTAVGDYRSILWDFGDGNFSDEDNPIHTYTTEGDYTVTQTVTYPFGCVYNKMITLKVEKGYSLIMPNAFTPNSDAMNDHFSPAFIALNNMVLDIYDTWGSIVYSETGDDIDGWNGKIKDADAENGNYYYTFSGETFYGETITSEGVIVLIK</sequence>
<dbReference type="InterPro" id="IPR000601">
    <property type="entry name" value="PKD_dom"/>
</dbReference>
<evidence type="ECO:0000256" key="1">
    <source>
        <dbReference type="ARBA" id="ARBA00004141"/>
    </source>
</evidence>
<keyword evidence="4" id="KW-1133">Transmembrane helix</keyword>
<feature type="domain" description="PKD" evidence="6">
    <location>
        <begin position="381"/>
        <end position="443"/>
    </location>
</feature>
<evidence type="ECO:0000256" key="2">
    <source>
        <dbReference type="ARBA" id="ARBA00022692"/>
    </source>
</evidence>
<dbReference type="Proteomes" id="UP001176806">
    <property type="component" value="Unassembled WGS sequence"/>
</dbReference>
<name>A0ABT8WRY4_9FLAO</name>
<dbReference type="InterPro" id="IPR025667">
    <property type="entry name" value="SprB_repeat"/>
</dbReference>
<evidence type="ECO:0000256" key="5">
    <source>
        <dbReference type="ARBA" id="ARBA00023136"/>
    </source>
</evidence>
<dbReference type="InterPro" id="IPR013783">
    <property type="entry name" value="Ig-like_fold"/>
</dbReference>
<dbReference type="PANTHER" id="PTHR46730">
    <property type="entry name" value="POLYCYSTIN-1"/>
    <property type="match status" value="1"/>
</dbReference>
<dbReference type="Pfam" id="PF00801">
    <property type="entry name" value="PKD"/>
    <property type="match status" value="2"/>
</dbReference>
<reference evidence="7" key="1">
    <citation type="submission" date="2023-07" db="EMBL/GenBank/DDBJ databases">
        <title>Two novel species in the genus Flavivirga.</title>
        <authorList>
            <person name="Kwon K."/>
        </authorList>
    </citation>
    <scope>NUCLEOTIDE SEQUENCE</scope>
    <source>
        <strain evidence="7">KACC 14158</strain>
    </source>
</reference>
<accession>A0ABT8WRY4</accession>
<feature type="domain" description="PKD" evidence="6">
    <location>
        <begin position="492"/>
        <end position="536"/>
    </location>
</feature>
<dbReference type="Pfam" id="PF18911">
    <property type="entry name" value="PKD_4"/>
    <property type="match status" value="2"/>
</dbReference>
<dbReference type="Pfam" id="PF13585">
    <property type="entry name" value="CHU_C"/>
    <property type="match status" value="1"/>
</dbReference>
<feature type="domain" description="PKD" evidence="6">
    <location>
        <begin position="568"/>
        <end position="624"/>
    </location>
</feature>
<evidence type="ECO:0000256" key="3">
    <source>
        <dbReference type="ARBA" id="ARBA00022737"/>
    </source>
</evidence>
<dbReference type="Gene3D" id="2.60.40.740">
    <property type="match status" value="3"/>
</dbReference>
<evidence type="ECO:0000259" key="6">
    <source>
        <dbReference type="PROSITE" id="PS50093"/>
    </source>
</evidence>
<evidence type="ECO:0000256" key="4">
    <source>
        <dbReference type="ARBA" id="ARBA00022989"/>
    </source>
</evidence>